<dbReference type="PRINTS" id="PR01038">
    <property type="entry name" value="TRNASYNTHARG"/>
</dbReference>
<dbReference type="InterPro" id="IPR001412">
    <property type="entry name" value="aa-tRNA-synth_I_CS"/>
</dbReference>
<keyword evidence="16" id="KW-1185">Reference proteome</keyword>
<keyword evidence="8 11" id="KW-0648">Protein biosynthesis</keyword>
<evidence type="ECO:0000256" key="11">
    <source>
        <dbReference type="HAMAP-Rule" id="MF_00123"/>
    </source>
</evidence>
<comment type="subunit">
    <text evidence="3 11">Monomer.</text>
</comment>
<dbReference type="AlphaFoldDB" id="A0A7L7KTF9"/>
<comment type="similarity">
    <text evidence="2 11 12">Belongs to the class-I aminoacyl-tRNA synthetase family.</text>
</comment>
<feature type="domain" description="Arginyl tRNA synthetase N-terminal" evidence="14">
    <location>
        <begin position="8"/>
        <end position="92"/>
    </location>
</feature>
<comment type="catalytic activity">
    <reaction evidence="10 11">
        <text>tRNA(Arg) + L-arginine + ATP = L-arginyl-tRNA(Arg) + AMP + diphosphate</text>
        <dbReference type="Rhea" id="RHEA:20301"/>
        <dbReference type="Rhea" id="RHEA-COMP:9658"/>
        <dbReference type="Rhea" id="RHEA-COMP:9673"/>
        <dbReference type="ChEBI" id="CHEBI:30616"/>
        <dbReference type="ChEBI" id="CHEBI:32682"/>
        <dbReference type="ChEBI" id="CHEBI:33019"/>
        <dbReference type="ChEBI" id="CHEBI:78442"/>
        <dbReference type="ChEBI" id="CHEBI:78513"/>
        <dbReference type="ChEBI" id="CHEBI:456215"/>
        <dbReference type="EC" id="6.1.1.19"/>
    </reaction>
</comment>
<dbReference type="SUPFAM" id="SSF47323">
    <property type="entry name" value="Anticodon-binding domain of a subclass of class I aminoacyl-tRNA synthetases"/>
    <property type="match status" value="1"/>
</dbReference>
<dbReference type="PANTHER" id="PTHR11956">
    <property type="entry name" value="ARGINYL-TRNA SYNTHETASE"/>
    <property type="match status" value="1"/>
</dbReference>
<evidence type="ECO:0000259" key="14">
    <source>
        <dbReference type="SMART" id="SM01016"/>
    </source>
</evidence>
<dbReference type="RefSeq" id="WP_258877707.1">
    <property type="nucleotide sequence ID" value="NZ_CP048914.1"/>
</dbReference>
<dbReference type="EMBL" id="CP048914">
    <property type="protein sequence ID" value="QMS85895.1"/>
    <property type="molecule type" value="Genomic_DNA"/>
</dbReference>
<evidence type="ECO:0000313" key="15">
    <source>
        <dbReference type="EMBL" id="QMS85895.1"/>
    </source>
</evidence>
<evidence type="ECO:0000256" key="8">
    <source>
        <dbReference type="ARBA" id="ARBA00022917"/>
    </source>
</evidence>
<dbReference type="InterPro" id="IPR035684">
    <property type="entry name" value="ArgRS_core"/>
</dbReference>
<evidence type="ECO:0000313" key="16">
    <source>
        <dbReference type="Proteomes" id="UP000514720"/>
    </source>
</evidence>
<evidence type="ECO:0000256" key="10">
    <source>
        <dbReference type="ARBA" id="ARBA00049339"/>
    </source>
</evidence>
<gene>
    <name evidence="11" type="primary">argS</name>
    <name evidence="15" type="ORF">G4Z02_09085</name>
</gene>
<dbReference type="HAMAP" id="MF_00123">
    <property type="entry name" value="Arg_tRNA_synth"/>
    <property type="match status" value="1"/>
</dbReference>
<dbReference type="Pfam" id="PF03485">
    <property type="entry name" value="Arg_tRNA_synt_N"/>
    <property type="match status" value="1"/>
</dbReference>
<dbReference type="Gene3D" id="3.30.1360.70">
    <property type="entry name" value="Arginyl tRNA synthetase N-terminal domain"/>
    <property type="match status" value="1"/>
</dbReference>
<dbReference type="GO" id="GO:0005524">
    <property type="term" value="F:ATP binding"/>
    <property type="evidence" value="ECO:0007669"/>
    <property type="project" value="UniProtKB-UniRule"/>
</dbReference>
<evidence type="ECO:0000256" key="5">
    <source>
        <dbReference type="ARBA" id="ARBA00022598"/>
    </source>
</evidence>
<evidence type="ECO:0000256" key="4">
    <source>
        <dbReference type="ARBA" id="ARBA00022490"/>
    </source>
</evidence>
<evidence type="ECO:0000256" key="1">
    <source>
        <dbReference type="ARBA" id="ARBA00004496"/>
    </source>
</evidence>
<protein>
    <recommendedName>
        <fullName evidence="11">Arginine--tRNA ligase</fullName>
        <ecNumber evidence="11">6.1.1.19</ecNumber>
    </recommendedName>
    <alternativeName>
        <fullName evidence="11">Arginyl-tRNA synthetase</fullName>
        <shortName evidence="11">ArgRS</shortName>
    </alternativeName>
</protein>
<dbReference type="GO" id="GO:0006420">
    <property type="term" value="P:arginyl-tRNA aminoacylation"/>
    <property type="evidence" value="ECO:0007669"/>
    <property type="project" value="UniProtKB-UniRule"/>
</dbReference>
<reference evidence="15 16" key="1">
    <citation type="submission" date="2020-02" db="EMBL/GenBank/DDBJ databases">
        <authorList>
            <person name="Zheng R.K."/>
            <person name="Sun C.M."/>
        </authorList>
    </citation>
    <scope>NUCLEOTIDE SEQUENCE [LARGE SCALE GENOMIC DNA]</scope>
    <source>
        <strain evidence="16">zrk13</strain>
    </source>
</reference>
<dbReference type="PROSITE" id="PS00178">
    <property type="entry name" value="AA_TRNA_LIGASE_I"/>
    <property type="match status" value="1"/>
</dbReference>
<evidence type="ECO:0000259" key="13">
    <source>
        <dbReference type="SMART" id="SM00836"/>
    </source>
</evidence>
<dbReference type="KEGG" id="xcl:G4Z02_09085"/>
<keyword evidence="4 11" id="KW-0963">Cytoplasm</keyword>
<dbReference type="Gene3D" id="1.10.730.10">
    <property type="entry name" value="Isoleucyl-tRNA Synthetase, Domain 1"/>
    <property type="match status" value="1"/>
</dbReference>
<evidence type="ECO:0000256" key="7">
    <source>
        <dbReference type="ARBA" id="ARBA00022840"/>
    </source>
</evidence>
<dbReference type="Pfam" id="PF05746">
    <property type="entry name" value="DALR_1"/>
    <property type="match status" value="1"/>
</dbReference>
<accession>A0A7L7KTF9</accession>
<dbReference type="SMART" id="SM00836">
    <property type="entry name" value="DALR_1"/>
    <property type="match status" value="1"/>
</dbReference>
<dbReference type="InterPro" id="IPR014729">
    <property type="entry name" value="Rossmann-like_a/b/a_fold"/>
</dbReference>
<dbReference type="InterPro" id="IPR005148">
    <property type="entry name" value="Arg-tRNA-synth_N"/>
</dbReference>
<keyword evidence="6 11" id="KW-0547">Nucleotide-binding</keyword>
<keyword evidence="9 11" id="KW-0030">Aminoacyl-tRNA synthetase</keyword>
<dbReference type="SUPFAM" id="SSF52374">
    <property type="entry name" value="Nucleotidylyl transferase"/>
    <property type="match status" value="1"/>
</dbReference>
<dbReference type="GO" id="GO:0005737">
    <property type="term" value="C:cytoplasm"/>
    <property type="evidence" value="ECO:0007669"/>
    <property type="project" value="UniProtKB-SubCell"/>
</dbReference>
<evidence type="ECO:0000256" key="9">
    <source>
        <dbReference type="ARBA" id="ARBA00023146"/>
    </source>
</evidence>
<dbReference type="Gene3D" id="3.40.50.620">
    <property type="entry name" value="HUPs"/>
    <property type="match status" value="1"/>
</dbReference>
<keyword evidence="7 11" id="KW-0067">ATP-binding</keyword>
<feature type="short sequence motif" description="'HIGH' region" evidence="11">
    <location>
        <begin position="129"/>
        <end position="139"/>
    </location>
</feature>
<proteinExistence type="inferred from homology"/>
<name>A0A7L7KTF9_9MOLU</name>
<keyword evidence="5 11" id="KW-0436">Ligase</keyword>
<dbReference type="GO" id="GO:0004814">
    <property type="term" value="F:arginine-tRNA ligase activity"/>
    <property type="evidence" value="ECO:0007669"/>
    <property type="project" value="UniProtKB-UniRule"/>
</dbReference>
<dbReference type="PANTHER" id="PTHR11956:SF5">
    <property type="entry name" value="ARGININE--TRNA LIGASE, CYTOPLASMIC"/>
    <property type="match status" value="1"/>
</dbReference>
<dbReference type="InterPro" id="IPR001278">
    <property type="entry name" value="Arg-tRNA-ligase"/>
</dbReference>
<dbReference type="FunFam" id="3.40.50.620:FF:000062">
    <property type="entry name" value="Arginine--tRNA ligase"/>
    <property type="match status" value="1"/>
</dbReference>
<dbReference type="FunFam" id="1.10.730.10:FF:000008">
    <property type="entry name" value="Arginine--tRNA ligase"/>
    <property type="match status" value="1"/>
</dbReference>
<dbReference type="InterPro" id="IPR008909">
    <property type="entry name" value="DALR_anticod-bd"/>
</dbReference>
<dbReference type="EC" id="6.1.1.19" evidence="11"/>
<feature type="domain" description="DALR anticodon binding" evidence="13">
    <location>
        <begin position="431"/>
        <end position="550"/>
    </location>
</feature>
<dbReference type="NCBIfam" id="TIGR00456">
    <property type="entry name" value="argS"/>
    <property type="match status" value="1"/>
</dbReference>
<sequence length="550" mass="62284">MNIEQLQLKIKDEIAAALQSLAWFDDAIEIELEVPKDNSNGDYSSNIAMKYARVARKAPLLIAEDIVAQLSIDNLPLKEVQVAKPGFINFYLDPSFVLDTVNVINQEGFHYGDLTIGNGQHYNIEFVSVNPTGAIHIGHARGAAAGDSLARILNKAGYQVTREYYVNDAGNQINNLAKSINARYQQLFNPDYPMIDDGYFGPEIINLAKEVQQEYGKRFVDEDGEAFFRNFGVHRLLDGLRVDLDRFGVEFDIWFSEKSLYENDEVNKVVTYLKNNDFTYEKDGAIWLKTSEYGDEKDRVIIKSDGNFTYVTPDIAYHKNKLDRGYTKLIDILGSDHHGYISRLKAAIEMIGGRSDLLEVDLLQMVKVLQNGEEVKMSKRSGKAITLGDLIDEVGADPIRYFFAARSLNSQMDLDLDLAIRQTNENPVYYVQYAHARIHSIFEKASVQGIDFDHKQHTFKTIDNDKTIELVVLLSQYPAVIKSAAESRQPHRLVNYIYQVATAFHSFYNSDYVIQDDQLKTQERLAILNACQIVLQNALSLIGVSAPEKM</sequence>
<comment type="subcellular location">
    <subcellularLocation>
        <location evidence="1 11">Cytoplasm</location>
    </subcellularLocation>
</comment>
<dbReference type="CDD" id="cd00671">
    <property type="entry name" value="ArgRS_core"/>
    <property type="match status" value="1"/>
</dbReference>
<dbReference type="Proteomes" id="UP000514720">
    <property type="component" value="Chromosome"/>
</dbReference>
<dbReference type="InterPro" id="IPR009080">
    <property type="entry name" value="tRNAsynth_Ia_anticodon-bd"/>
</dbReference>
<dbReference type="SUPFAM" id="SSF55190">
    <property type="entry name" value="Arginyl-tRNA synthetase (ArgRS), N-terminal 'additional' domain"/>
    <property type="match status" value="1"/>
</dbReference>
<evidence type="ECO:0000256" key="2">
    <source>
        <dbReference type="ARBA" id="ARBA00005594"/>
    </source>
</evidence>
<dbReference type="Pfam" id="PF00750">
    <property type="entry name" value="tRNA-synt_1d"/>
    <property type="match status" value="1"/>
</dbReference>
<dbReference type="SMART" id="SM01016">
    <property type="entry name" value="Arg_tRNA_synt_N"/>
    <property type="match status" value="1"/>
</dbReference>
<evidence type="ECO:0000256" key="12">
    <source>
        <dbReference type="RuleBase" id="RU363038"/>
    </source>
</evidence>
<evidence type="ECO:0000256" key="3">
    <source>
        <dbReference type="ARBA" id="ARBA00011245"/>
    </source>
</evidence>
<dbReference type="InterPro" id="IPR036695">
    <property type="entry name" value="Arg-tRNA-synth_N_sf"/>
</dbReference>
<organism evidence="15 16">
    <name type="scientific">Candidatus Xianfuyuplasma coldseepsis</name>
    <dbReference type="NCBI Taxonomy" id="2782163"/>
    <lineage>
        <taxon>Bacteria</taxon>
        <taxon>Bacillati</taxon>
        <taxon>Mycoplasmatota</taxon>
        <taxon>Mollicutes</taxon>
        <taxon>Candidatus Izemoplasmatales</taxon>
        <taxon>Candidatus Izemoplasmataceae</taxon>
        <taxon>Candidatus Xianfuyuplasma</taxon>
    </lineage>
</organism>
<evidence type="ECO:0000256" key="6">
    <source>
        <dbReference type="ARBA" id="ARBA00022741"/>
    </source>
</evidence>